<dbReference type="EMBL" id="PNHE01000020">
    <property type="protein sequence ID" value="PMC58227.1"/>
    <property type="molecule type" value="Genomic_DNA"/>
</dbReference>
<evidence type="ECO:0000259" key="8">
    <source>
        <dbReference type="PROSITE" id="PS50893"/>
    </source>
</evidence>
<evidence type="ECO:0000256" key="4">
    <source>
        <dbReference type="ARBA" id="ARBA00022475"/>
    </source>
</evidence>
<dbReference type="InterPro" id="IPR025662">
    <property type="entry name" value="Sigma_54_int_dom_ATP-bd_1"/>
</dbReference>
<dbReference type="Proteomes" id="UP000235682">
    <property type="component" value="Unassembled WGS sequence"/>
</dbReference>
<comment type="subcellular location">
    <subcellularLocation>
        <location evidence="1">Cell membrane</location>
        <topology evidence="1">Peripheral membrane protein</topology>
    </subcellularLocation>
</comment>
<protein>
    <submittedName>
        <fullName evidence="9">Amino acid ABC transporter ATP-binding protein</fullName>
    </submittedName>
</protein>
<dbReference type="PROSITE" id="PS00211">
    <property type="entry name" value="ABC_TRANSPORTER_1"/>
    <property type="match status" value="1"/>
</dbReference>
<feature type="domain" description="ABC transporter" evidence="8">
    <location>
        <begin position="3"/>
        <end position="227"/>
    </location>
</feature>
<keyword evidence="5" id="KW-0547">Nucleotide-binding</keyword>
<comment type="similarity">
    <text evidence="2">Belongs to the ABC transporter superfamily.</text>
</comment>
<dbReference type="InterPro" id="IPR017871">
    <property type="entry name" value="ABC_transporter-like_CS"/>
</dbReference>
<dbReference type="PANTHER" id="PTHR43166:SF9">
    <property type="entry name" value="GLUTAMATE_ASPARTATE IMPORT ATP-BINDING PROTEIN GLTL"/>
    <property type="match status" value="1"/>
</dbReference>
<keyword evidence="4" id="KW-1003">Cell membrane</keyword>
<evidence type="ECO:0000256" key="2">
    <source>
        <dbReference type="ARBA" id="ARBA00005417"/>
    </source>
</evidence>
<keyword evidence="7" id="KW-0472">Membrane</keyword>
<evidence type="ECO:0000313" key="10">
    <source>
        <dbReference type="Proteomes" id="UP000235682"/>
    </source>
</evidence>
<dbReference type="GO" id="GO:0005524">
    <property type="term" value="F:ATP binding"/>
    <property type="evidence" value="ECO:0007669"/>
    <property type="project" value="UniProtKB-KW"/>
</dbReference>
<dbReference type="Pfam" id="PF00005">
    <property type="entry name" value="ABC_tran"/>
    <property type="match status" value="1"/>
</dbReference>
<keyword evidence="3" id="KW-0813">Transport</keyword>
<dbReference type="PANTHER" id="PTHR43166">
    <property type="entry name" value="AMINO ACID IMPORT ATP-BINDING PROTEIN"/>
    <property type="match status" value="1"/>
</dbReference>
<dbReference type="Gene3D" id="3.40.50.300">
    <property type="entry name" value="P-loop containing nucleotide triphosphate hydrolases"/>
    <property type="match status" value="1"/>
</dbReference>
<proteinExistence type="inferred from homology"/>
<gene>
    <name evidence="9" type="ORF">CJ205_05395</name>
</gene>
<name>A0A1G8KJ22_9LACT</name>
<keyword evidence="6 9" id="KW-0067">ATP-binding</keyword>
<keyword evidence="10" id="KW-1185">Reference proteome</keyword>
<sequence>MSLNVQQLSKRFGRTSVIEQFDLTIEPGEIVILLGESGSGKTTLLRLLNGLETADEGSISINETYLIKDGVATPKNEQQSYQLSVGMVFQDYQLFPNLTVKDNLLLAPLSHKADTKDKLVKRAHQLLDQMGVADKMDQKPNTLSGGQKQRVAIARAMMMNPRLMCFDEPTSALDAQSVEQVAAIIRRLAKEQMMILVITHDVQLVDALQQSARVIQASELKQATRTI</sequence>
<evidence type="ECO:0000256" key="1">
    <source>
        <dbReference type="ARBA" id="ARBA00004202"/>
    </source>
</evidence>
<dbReference type="STRING" id="84521.SAMN04487994_101123"/>
<evidence type="ECO:0000256" key="5">
    <source>
        <dbReference type="ARBA" id="ARBA00022741"/>
    </source>
</evidence>
<dbReference type="GO" id="GO:0016887">
    <property type="term" value="F:ATP hydrolysis activity"/>
    <property type="evidence" value="ECO:0007669"/>
    <property type="project" value="InterPro"/>
</dbReference>
<dbReference type="PROSITE" id="PS00675">
    <property type="entry name" value="SIGMA54_INTERACT_1"/>
    <property type="match status" value="1"/>
</dbReference>
<dbReference type="SUPFAM" id="SSF52540">
    <property type="entry name" value="P-loop containing nucleoside triphosphate hydrolases"/>
    <property type="match status" value="1"/>
</dbReference>
<dbReference type="RefSeq" id="WP_092084704.1">
    <property type="nucleotide sequence ID" value="NZ_FNEL01000011.1"/>
</dbReference>
<evidence type="ECO:0000256" key="6">
    <source>
        <dbReference type="ARBA" id="ARBA00022840"/>
    </source>
</evidence>
<dbReference type="InterPro" id="IPR050086">
    <property type="entry name" value="MetN_ABC_transporter-like"/>
</dbReference>
<dbReference type="AlphaFoldDB" id="A0A1G8KJ22"/>
<accession>A0A1G8KJ22</accession>
<dbReference type="SMART" id="SM00382">
    <property type="entry name" value="AAA"/>
    <property type="match status" value="1"/>
</dbReference>
<evidence type="ECO:0000313" key="9">
    <source>
        <dbReference type="EMBL" id="PMC58227.1"/>
    </source>
</evidence>
<dbReference type="InterPro" id="IPR003439">
    <property type="entry name" value="ABC_transporter-like_ATP-bd"/>
</dbReference>
<evidence type="ECO:0000256" key="3">
    <source>
        <dbReference type="ARBA" id="ARBA00022448"/>
    </source>
</evidence>
<reference evidence="9 10" key="1">
    <citation type="submission" date="2017-09" db="EMBL/GenBank/DDBJ databases">
        <title>Bacterial strain isolated from the female urinary microbiota.</title>
        <authorList>
            <person name="Thomas-White K."/>
            <person name="Kumar N."/>
            <person name="Forster S."/>
            <person name="Putonti C."/>
            <person name="Lawley T."/>
            <person name="Wolfe A.J."/>
        </authorList>
    </citation>
    <scope>NUCLEOTIDE SEQUENCE [LARGE SCALE GENOMIC DNA]</scope>
    <source>
        <strain evidence="9 10">UMB0852</strain>
    </source>
</reference>
<dbReference type="InterPro" id="IPR027417">
    <property type="entry name" value="P-loop_NTPase"/>
</dbReference>
<comment type="caution">
    <text evidence="9">The sequence shown here is derived from an EMBL/GenBank/DDBJ whole genome shotgun (WGS) entry which is preliminary data.</text>
</comment>
<dbReference type="PROSITE" id="PS50893">
    <property type="entry name" value="ABC_TRANSPORTER_2"/>
    <property type="match status" value="1"/>
</dbReference>
<organism evidence="9 10">
    <name type="scientific">Dolosicoccus paucivorans</name>
    <dbReference type="NCBI Taxonomy" id="84521"/>
    <lineage>
        <taxon>Bacteria</taxon>
        <taxon>Bacillati</taxon>
        <taxon>Bacillota</taxon>
        <taxon>Bacilli</taxon>
        <taxon>Lactobacillales</taxon>
        <taxon>Aerococcaceae</taxon>
        <taxon>Dolosicoccus</taxon>
    </lineage>
</organism>
<evidence type="ECO:0000256" key="7">
    <source>
        <dbReference type="ARBA" id="ARBA00023136"/>
    </source>
</evidence>
<dbReference type="OrthoDB" id="9804199at2"/>
<dbReference type="InterPro" id="IPR003593">
    <property type="entry name" value="AAA+_ATPase"/>
</dbReference>
<dbReference type="GO" id="GO:0005886">
    <property type="term" value="C:plasma membrane"/>
    <property type="evidence" value="ECO:0007669"/>
    <property type="project" value="UniProtKB-SubCell"/>
</dbReference>